<gene>
    <name evidence="1" type="ORF">BDN72DRAFT_614173</name>
</gene>
<sequence length="515" mass="58181">MIPQSQDIVSQLAHQDKTPWHKKPNLRLLYFIFFPTLIGVEMTSGFDSSMMNGLQAVGSWDIFFNKPRGAILGFLSSVYSLGAIISLPFVPWITDTFGRRMAIIFGSLFMVLGSLLQGFSKNFAMFIISRLLLGFGIPFAIIAASSLIGELSHPKERPFIGSLFNSCWFIGSIVAAGVTFCTFAMNSNWAWRIPSLLQMLPSVLQLGFIFFLPESPRWLISRGRKDEAYAILAKYHAEGNTESEFVKAEFVQIETTIRLEQETAKVGWRDLFVTPGMRRRILICSFLGLATQWSGNGLTSYFLPQILDNIGIKDNRTKNIINLAHSCWGFLNATFLALNVAKFKRRTAYLTCTMSLTVIFIGWTIASALYAETGSQASSKAVIAFIFLYSPGYNIGYNALTYTFLVELFPFHTRAKGIAVFQWWSRMAGFFNQFVNPIGIQRAGWKFYISYCVFLAFEVVFVYFLFPETSNKSLEELAFLYEQDELAEQNKRVVTEIQQGEPRLSTGKATMEHIA</sequence>
<keyword evidence="2" id="KW-1185">Reference proteome</keyword>
<name>A0ACD3AU10_9AGAR</name>
<reference evidence="1 2" key="1">
    <citation type="journal article" date="2019" name="Nat. Ecol. Evol.">
        <title>Megaphylogeny resolves global patterns of mushroom evolution.</title>
        <authorList>
            <person name="Varga T."/>
            <person name="Krizsan K."/>
            <person name="Foldi C."/>
            <person name="Dima B."/>
            <person name="Sanchez-Garcia M."/>
            <person name="Sanchez-Ramirez S."/>
            <person name="Szollosi G.J."/>
            <person name="Szarkandi J.G."/>
            <person name="Papp V."/>
            <person name="Albert L."/>
            <person name="Andreopoulos W."/>
            <person name="Angelini C."/>
            <person name="Antonin V."/>
            <person name="Barry K.W."/>
            <person name="Bougher N.L."/>
            <person name="Buchanan P."/>
            <person name="Buyck B."/>
            <person name="Bense V."/>
            <person name="Catcheside P."/>
            <person name="Chovatia M."/>
            <person name="Cooper J."/>
            <person name="Damon W."/>
            <person name="Desjardin D."/>
            <person name="Finy P."/>
            <person name="Geml J."/>
            <person name="Haridas S."/>
            <person name="Hughes K."/>
            <person name="Justo A."/>
            <person name="Karasinski D."/>
            <person name="Kautmanova I."/>
            <person name="Kiss B."/>
            <person name="Kocsube S."/>
            <person name="Kotiranta H."/>
            <person name="LaButti K.M."/>
            <person name="Lechner B.E."/>
            <person name="Liimatainen K."/>
            <person name="Lipzen A."/>
            <person name="Lukacs Z."/>
            <person name="Mihaltcheva S."/>
            <person name="Morgado L.N."/>
            <person name="Niskanen T."/>
            <person name="Noordeloos M.E."/>
            <person name="Ohm R.A."/>
            <person name="Ortiz-Santana B."/>
            <person name="Ovrebo C."/>
            <person name="Racz N."/>
            <person name="Riley R."/>
            <person name="Savchenko A."/>
            <person name="Shiryaev A."/>
            <person name="Soop K."/>
            <person name="Spirin V."/>
            <person name="Szebenyi C."/>
            <person name="Tomsovsky M."/>
            <person name="Tulloss R.E."/>
            <person name="Uehling J."/>
            <person name="Grigoriev I.V."/>
            <person name="Vagvolgyi C."/>
            <person name="Papp T."/>
            <person name="Martin F.M."/>
            <person name="Miettinen O."/>
            <person name="Hibbett D.S."/>
            <person name="Nagy L.G."/>
        </authorList>
    </citation>
    <scope>NUCLEOTIDE SEQUENCE [LARGE SCALE GENOMIC DNA]</scope>
    <source>
        <strain evidence="1 2">NL-1719</strain>
    </source>
</reference>
<proteinExistence type="predicted"/>
<dbReference type="EMBL" id="ML208331">
    <property type="protein sequence ID" value="TFK69428.1"/>
    <property type="molecule type" value="Genomic_DNA"/>
</dbReference>
<evidence type="ECO:0000313" key="1">
    <source>
        <dbReference type="EMBL" id="TFK69428.1"/>
    </source>
</evidence>
<protein>
    <submittedName>
        <fullName evidence="1">General substrate transporter</fullName>
    </submittedName>
</protein>
<accession>A0ACD3AU10</accession>
<evidence type="ECO:0000313" key="2">
    <source>
        <dbReference type="Proteomes" id="UP000308600"/>
    </source>
</evidence>
<dbReference type="Proteomes" id="UP000308600">
    <property type="component" value="Unassembled WGS sequence"/>
</dbReference>
<organism evidence="1 2">
    <name type="scientific">Pluteus cervinus</name>
    <dbReference type="NCBI Taxonomy" id="181527"/>
    <lineage>
        <taxon>Eukaryota</taxon>
        <taxon>Fungi</taxon>
        <taxon>Dikarya</taxon>
        <taxon>Basidiomycota</taxon>
        <taxon>Agaricomycotina</taxon>
        <taxon>Agaricomycetes</taxon>
        <taxon>Agaricomycetidae</taxon>
        <taxon>Agaricales</taxon>
        <taxon>Pluteineae</taxon>
        <taxon>Pluteaceae</taxon>
        <taxon>Pluteus</taxon>
    </lineage>
</organism>